<dbReference type="InterPro" id="IPR038324">
    <property type="entry name" value="Rpb4/RPC9_sf"/>
</dbReference>
<evidence type="ECO:0000256" key="6">
    <source>
        <dbReference type="ARBA" id="ARBA00023242"/>
    </source>
</evidence>
<evidence type="ECO:0000256" key="2">
    <source>
        <dbReference type="ARBA" id="ARBA00006898"/>
    </source>
</evidence>
<evidence type="ECO:0000313" key="9">
    <source>
        <dbReference type="EMBL" id="KAK2980645.1"/>
    </source>
</evidence>
<reference evidence="9" key="1">
    <citation type="submission" date="2022-12" db="EMBL/GenBank/DDBJ databases">
        <title>Draft genome assemblies for two species of Escallonia (Escalloniales).</title>
        <authorList>
            <person name="Chanderbali A."/>
            <person name="Dervinis C."/>
            <person name="Anghel I."/>
            <person name="Soltis D."/>
            <person name="Soltis P."/>
            <person name="Zapata F."/>
        </authorList>
    </citation>
    <scope>NUCLEOTIDE SEQUENCE</scope>
    <source>
        <strain evidence="9">UCBG92.1500</strain>
        <tissue evidence="9">Leaf</tissue>
    </source>
</reference>
<keyword evidence="10" id="KW-1185">Reference proteome</keyword>
<evidence type="ECO:0000259" key="8">
    <source>
        <dbReference type="SMART" id="SM00657"/>
    </source>
</evidence>
<dbReference type="Pfam" id="PF03874">
    <property type="entry name" value="RNA_pol_Rpb4"/>
    <property type="match status" value="1"/>
</dbReference>
<dbReference type="Gene3D" id="1.20.1250.40">
    <property type="match status" value="1"/>
</dbReference>
<evidence type="ECO:0000313" key="10">
    <source>
        <dbReference type="Proteomes" id="UP001187471"/>
    </source>
</evidence>
<dbReference type="InterPro" id="IPR010997">
    <property type="entry name" value="HRDC-like_sf"/>
</dbReference>
<dbReference type="PANTHER" id="PTHR15561:SF0">
    <property type="entry name" value="DNA-DIRECTED RNA POLYMERASE III SUBUNIT RPC9"/>
    <property type="match status" value="1"/>
</dbReference>
<dbReference type="AlphaFoldDB" id="A0AA88REF8"/>
<feature type="domain" description="RNA polymerase Rpb4/RPC9 core" evidence="8">
    <location>
        <begin position="1"/>
        <end position="120"/>
    </location>
</feature>
<feature type="region of interest" description="Disordered" evidence="7">
    <location>
        <begin position="120"/>
        <end position="146"/>
    </location>
</feature>
<dbReference type="GO" id="GO:0000166">
    <property type="term" value="F:nucleotide binding"/>
    <property type="evidence" value="ECO:0007669"/>
    <property type="project" value="InterPro"/>
</dbReference>
<evidence type="ECO:0000256" key="4">
    <source>
        <dbReference type="ARBA" id="ARBA00022478"/>
    </source>
</evidence>
<protein>
    <recommendedName>
        <fullName evidence="3">DNA-directed RNA polymerase III subunit RPC9</fullName>
    </recommendedName>
</protein>
<sequence length="146" mass="16307">MKIVKANDGVLTNFEVLNFLRSRGAGKDLTRVIAPIAPSEFKVYDYLEQTAACSQTRESIISFVGKSKQYKLAEAEILNLINIRPSSVVEIDPIVEECDKRMGEGVEELVEMVLQVLPTPPSQMQSDDQVEFNKDDVREGQEVEAS</sequence>
<dbReference type="SMART" id="SM00657">
    <property type="entry name" value="RPOL4c"/>
    <property type="match status" value="1"/>
</dbReference>
<comment type="similarity">
    <text evidence="2">Belongs to the eukaryotic RPC9 RNA polymerase subunit family.</text>
</comment>
<dbReference type="EMBL" id="JAVXUO010001613">
    <property type="protein sequence ID" value="KAK2980645.1"/>
    <property type="molecule type" value="Genomic_DNA"/>
</dbReference>
<dbReference type="SUPFAM" id="SSF47819">
    <property type="entry name" value="HRDC-like"/>
    <property type="match status" value="1"/>
</dbReference>
<dbReference type="InterPro" id="IPR006590">
    <property type="entry name" value="RNA_pol_Rpb4/RPC9_core"/>
</dbReference>
<comment type="subcellular location">
    <subcellularLocation>
        <location evidence="1">Nucleus</location>
    </subcellularLocation>
</comment>
<keyword evidence="5" id="KW-0804">Transcription</keyword>
<evidence type="ECO:0000256" key="3">
    <source>
        <dbReference type="ARBA" id="ARBA00016672"/>
    </source>
</evidence>
<keyword evidence="6" id="KW-0539">Nucleus</keyword>
<dbReference type="PANTHER" id="PTHR15561">
    <property type="entry name" value="CALCITONIN GENE-RELATED PEPTIDE-RECEPTOR COMPONENT PROTEIN"/>
    <property type="match status" value="1"/>
</dbReference>
<dbReference type="InterPro" id="IPR005574">
    <property type="entry name" value="Rpb4/RPC9"/>
</dbReference>
<evidence type="ECO:0000256" key="7">
    <source>
        <dbReference type="SAM" id="MobiDB-lite"/>
    </source>
</evidence>
<evidence type="ECO:0000256" key="1">
    <source>
        <dbReference type="ARBA" id="ARBA00004123"/>
    </source>
</evidence>
<organism evidence="9 10">
    <name type="scientific">Escallonia rubra</name>
    <dbReference type="NCBI Taxonomy" id="112253"/>
    <lineage>
        <taxon>Eukaryota</taxon>
        <taxon>Viridiplantae</taxon>
        <taxon>Streptophyta</taxon>
        <taxon>Embryophyta</taxon>
        <taxon>Tracheophyta</taxon>
        <taxon>Spermatophyta</taxon>
        <taxon>Magnoliopsida</taxon>
        <taxon>eudicotyledons</taxon>
        <taxon>Gunneridae</taxon>
        <taxon>Pentapetalae</taxon>
        <taxon>asterids</taxon>
        <taxon>campanulids</taxon>
        <taxon>Escalloniales</taxon>
        <taxon>Escalloniaceae</taxon>
        <taxon>Escallonia</taxon>
    </lineage>
</organism>
<dbReference type="GO" id="GO:0005666">
    <property type="term" value="C:RNA polymerase III complex"/>
    <property type="evidence" value="ECO:0007669"/>
    <property type="project" value="InterPro"/>
</dbReference>
<dbReference type="GO" id="GO:0006384">
    <property type="term" value="P:transcription initiation at RNA polymerase III promoter"/>
    <property type="evidence" value="ECO:0007669"/>
    <property type="project" value="InterPro"/>
</dbReference>
<gene>
    <name evidence="9" type="ORF">RJ640_011453</name>
</gene>
<keyword evidence="4" id="KW-0240">DNA-directed RNA polymerase</keyword>
<comment type="caution">
    <text evidence="9">The sequence shown here is derived from an EMBL/GenBank/DDBJ whole genome shotgun (WGS) entry which is preliminary data.</text>
</comment>
<dbReference type="Proteomes" id="UP001187471">
    <property type="component" value="Unassembled WGS sequence"/>
</dbReference>
<dbReference type="InterPro" id="IPR038846">
    <property type="entry name" value="RPC9"/>
</dbReference>
<evidence type="ECO:0000256" key="5">
    <source>
        <dbReference type="ARBA" id="ARBA00023163"/>
    </source>
</evidence>
<dbReference type="FunFam" id="1.20.1250.40:FF:000008">
    <property type="entry name" value="RNA polymerase II, Rpb4, core protein"/>
    <property type="match status" value="1"/>
</dbReference>
<name>A0AA88REF8_9ASTE</name>
<accession>A0AA88REF8</accession>
<feature type="compositionally biased region" description="Basic and acidic residues" evidence="7">
    <location>
        <begin position="131"/>
        <end position="146"/>
    </location>
</feature>
<proteinExistence type="inferred from homology"/>